<accession>A0A395LKS4</accession>
<keyword evidence="1" id="KW-1133">Transmembrane helix</keyword>
<comment type="caution">
    <text evidence="2">The sequence shown here is derived from an EMBL/GenBank/DDBJ whole genome shotgun (WGS) entry which is preliminary data.</text>
</comment>
<proteinExistence type="predicted"/>
<feature type="transmembrane region" description="Helical" evidence="1">
    <location>
        <begin position="54"/>
        <end position="75"/>
    </location>
</feature>
<protein>
    <submittedName>
        <fullName evidence="2">Uncharacterized protein</fullName>
    </submittedName>
</protein>
<evidence type="ECO:0000313" key="2">
    <source>
        <dbReference type="EMBL" id="RDS76987.1"/>
    </source>
</evidence>
<evidence type="ECO:0000313" key="3">
    <source>
        <dbReference type="Proteomes" id="UP000254101"/>
    </source>
</evidence>
<reference evidence="2 3" key="1">
    <citation type="submission" date="2018-07" db="EMBL/GenBank/DDBJ databases">
        <title>Erythrobacter nanhaiensis sp. nov., a novel member of the genus Erythrobacter isolated from the South China Sea.</title>
        <authorList>
            <person name="Chen X."/>
            <person name="Liu J."/>
        </authorList>
    </citation>
    <scope>NUCLEOTIDE SEQUENCE [LARGE SCALE GENOMIC DNA]</scope>
    <source>
        <strain evidence="2 3">S-5</strain>
    </source>
</reference>
<evidence type="ECO:0000256" key="1">
    <source>
        <dbReference type="SAM" id="Phobius"/>
    </source>
</evidence>
<keyword evidence="1" id="KW-0472">Membrane</keyword>
<keyword evidence="1" id="KW-0812">Transmembrane</keyword>
<dbReference type="AlphaFoldDB" id="A0A395LKS4"/>
<organism evidence="2 3">
    <name type="scientific">Alteriqipengyuania lutimaris</name>
    <dbReference type="NCBI Taxonomy" id="1538146"/>
    <lineage>
        <taxon>Bacteria</taxon>
        <taxon>Pseudomonadati</taxon>
        <taxon>Pseudomonadota</taxon>
        <taxon>Alphaproteobacteria</taxon>
        <taxon>Sphingomonadales</taxon>
        <taxon>Erythrobacteraceae</taxon>
        <taxon>Alteriqipengyuania</taxon>
    </lineage>
</organism>
<dbReference type="EMBL" id="QRBB01000001">
    <property type="protein sequence ID" value="RDS76987.1"/>
    <property type="molecule type" value="Genomic_DNA"/>
</dbReference>
<keyword evidence="3" id="KW-1185">Reference proteome</keyword>
<gene>
    <name evidence="2" type="ORF">DL238_04775</name>
</gene>
<name>A0A395LKS4_9SPHN</name>
<dbReference type="Proteomes" id="UP000254101">
    <property type="component" value="Unassembled WGS sequence"/>
</dbReference>
<sequence>MERELASAGLVLSLVGVLLLFRFGMPFAIATGGALLLSTEPRTADERREKRYKVLGYLGLFAIVVGTALQIWAIWSH</sequence>